<sequence>MYTSSQAFITLLTLSQLQGSFGRRYNPYRQQHEEIDGSIKQTIPRPQVLNFTVTEQCPAPTSTRPSVLSTVVPSPGAAPIEITTQSEVVTSYLPEMTWCVGPPIGLIPIATVSGPPYLNVSTKYSTTTAGTGSCETVYTPTTTTVCATTLTGLASKITVTHCDQEITFSSECGFTIETPTPTNGNLSMLMITPAPTVKKVMTYYLAPWQSLTLGETPSDVDMKICTELEGDQLECIRYQEVWEVLVVTSTITTQRAVQLATTVTGPGTLLVETMQVYVTDTVETVDLSTVLLLETEIETESTSRGTKLVTRPEDGEVLPTSTVHTTQEVHYKSPAPEPTTITTVRETSVVTLYSTITRTRARPHRV</sequence>
<feature type="chain" id="PRO_5028877007" evidence="1">
    <location>
        <begin position="23"/>
        <end position="366"/>
    </location>
</feature>
<proteinExistence type="predicted"/>
<protein>
    <submittedName>
        <fullName evidence="2">Uncharacterized protein</fullName>
    </submittedName>
</protein>
<keyword evidence="3" id="KW-1185">Reference proteome</keyword>
<dbReference type="OrthoDB" id="4121208at2759"/>
<name>A0A7C8II93_9PLEO</name>
<dbReference type="Proteomes" id="UP000481861">
    <property type="component" value="Unassembled WGS sequence"/>
</dbReference>
<evidence type="ECO:0000256" key="1">
    <source>
        <dbReference type="SAM" id="SignalP"/>
    </source>
</evidence>
<reference evidence="2 3" key="1">
    <citation type="submission" date="2020-01" db="EMBL/GenBank/DDBJ databases">
        <authorList>
            <consortium name="DOE Joint Genome Institute"/>
            <person name="Haridas S."/>
            <person name="Albert R."/>
            <person name="Binder M."/>
            <person name="Bloem J."/>
            <person name="Labutti K."/>
            <person name="Salamov A."/>
            <person name="Andreopoulos B."/>
            <person name="Baker S.E."/>
            <person name="Barry K."/>
            <person name="Bills G."/>
            <person name="Bluhm B.H."/>
            <person name="Cannon C."/>
            <person name="Castanera R."/>
            <person name="Culley D.E."/>
            <person name="Daum C."/>
            <person name="Ezra D."/>
            <person name="Gonzalez J.B."/>
            <person name="Henrissat B."/>
            <person name="Kuo A."/>
            <person name="Liang C."/>
            <person name="Lipzen A."/>
            <person name="Lutzoni F."/>
            <person name="Magnuson J."/>
            <person name="Mondo S."/>
            <person name="Nolan M."/>
            <person name="Ohm R."/>
            <person name="Pangilinan J."/>
            <person name="Park H.-J.H."/>
            <person name="Ramirez L."/>
            <person name="Alfaro M."/>
            <person name="Sun H."/>
            <person name="Tritt A."/>
            <person name="Yoshinaga Y."/>
            <person name="Zwiers L.-H.L."/>
            <person name="Turgeon B.G."/>
            <person name="Goodwin S.B."/>
            <person name="Spatafora J.W."/>
            <person name="Crous P.W."/>
            <person name="Grigoriev I.V."/>
        </authorList>
    </citation>
    <scope>NUCLEOTIDE SEQUENCE [LARGE SCALE GENOMIC DNA]</scope>
    <source>
        <strain evidence="2 3">CBS 611.86</strain>
    </source>
</reference>
<accession>A0A7C8II93</accession>
<dbReference type="AlphaFoldDB" id="A0A7C8II93"/>
<feature type="signal peptide" evidence="1">
    <location>
        <begin position="1"/>
        <end position="22"/>
    </location>
</feature>
<gene>
    <name evidence="2" type="ORF">BDV95DRAFT_558775</name>
</gene>
<evidence type="ECO:0000313" key="2">
    <source>
        <dbReference type="EMBL" id="KAF2877252.1"/>
    </source>
</evidence>
<dbReference type="EMBL" id="JAADJZ010000002">
    <property type="protein sequence ID" value="KAF2877252.1"/>
    <property type="molecule type" value="Genomic_DNA"/>
</dbReference>
<organism evidence="2 3">
    <name type="scientific">Massariosphaeria phaeospora</name>
    <dbReference type="NCBI Taxonomy" id="100035"/>
    <lineage>
        <taxon>Eukaryota</taxon>
        <taxon>Fungi</taxon>
        <taxon>Dikarya</taxon>
        <taxon>Ascomycota</taxon>
        <taxon>Pezizomycotina</taxon>
        <taxon>Dothideomycetes</taxon>
        <taxon>Pleosporomycetidae</taxon>
        <taxon>Pleosporales</taxon>
        <taxon>Pleosporales incertae sedis</taxon>
        <taxon>Massariosphaeria</taxon>
    </lineage>
</organism>
<comment type="caution">
    <text evidence="2">The sequence shown here is derived from an EMBL/GenBank/DDBJ whole genome shotgun (WGS) entry which is preliminary data.</text>
</comment>
<evidence type="ECO:0000313" key="3">
    <source>
        <dbReference type="Proteomes" id="UP000481861"/>
    </source>
</evidence>
<keyword evidence="1" id="KW-0732">Signal</keyword>